<evidence type="ECO:0000313" key="1">
    <source>
        <dbReference type="EMBL" id="KAK6639597.1"/>
    </source>
</evidence>
<organism evidence="1 2">
    <name type="scientific">Polyplax serrata</name>
    <name type="common">Common mouse louse</name>
    <dbReference type="NCBI Taxonomy" id="468196"/>
    <lineage>
        <taxon>Eukaryota</taxon>
        <taxon>Metazoa</taxon>
        <taxon>Ecdysozoa</taxon>
        <taxon>Arthropoda</taxon>
        <taxon>Hexapoda</taxon>
        <taxon>Insecta</taxon>
        <taxon>Pterygota</taxon>
        <taxon>Neoptera</taxon>
        <taxon>Paraneoptera</taxon>
        <taxon>Psocodea</taxon>
        <taxon>Troctomorpha</taxon>
        <taxon>Phthiraptera</taxon>
        <taxon>Anoplura</taxon>
        <taxon>Polyplacidae</taxon>
        <taxon>Polyplax</taxon>
    </lineage>
</organism>
<comment type="caution">
    <text evidence="1">The sequence shown here is derived from an EMBL/GenBank/DDBJ whole genome shotgun (WGS) entry which is preliminary data.</text>
</comment>
<dbReference type="Proteomes" id="UP001372834">
    <property type="component" value="Unassembled WGS sequence"/>
</dbReference>
<accession>A0AAN8PNC0</accession>
<sequence length="105" mass="11623">MITPAPPNSTNLYFDIRSQFWFGCKLTPAASHKSTTQPKSPPLIFAWMPCGYRSHDCNSQPTGPITKPETVEDLFVMDFDPSYRGGHRLVPLVGTNLPSTCPLTP</sequence>
<evidence type="ECO:0000313" key="2">
    <source>
        <dbReference type="Proteomes" id="UP001372834"/>
    </source>
</evidence>
<protein>
    <submittedName>
        <fullName evidence="1">Uncharacterized protein</fullName>
    </submittedName>
</protein>
<proteinExistence type="predicted"/>
<dbReference type="EMBL" id="JAWJWE010000003">
    <property type="protein sequence ID" value="KAK6639597.1"/>
    <property type="molecule type" value="Genomic_DNA"/>
</dbReference>
<gene>
    <name evidence="1" type="ORF">RUM43_007870</name>
</gene>
<name>A0AAN8PNC0_POLSC</name>
<reference evidence="1 2" key="1">
    <citation type="submission" date="2023-10" db="EMBL/GenBank/DDBJ databases">
        <title>Genomes of two closely related lineages of the louse Polyplax serrata with different host specificities.</title>
        <authorList>
            <person name="Martinu J."/>
            <person name="Tarabai H."/>
            <person name="Stefka J."/>
            <person name="Hypsa V."/>
        </authorList>
    </citation>
    <scope>NUCLEOTIDE SEQUENCE [LARGE SCALE GENOMIC DNA]</scope>
    <source>
        <strain evidence="1">HR10_N</strain>
    </source>
</reference>
<dbReference type="AlphaFoldDB" id="A0AAN8PNC0"/>